<organism evidence="3 4">
    <name type="scientific">Metabacillus indicus</name>
    <name type="common">Bacillus indicus</name>
    <dbReference type="NCBI Taxonomy" id="246786"/>
    <lineage>
        <taxon>Bacteria</taxon>
        <taxon>Bacillati</taxon>
        <taxon>Bacillota</taxon>
        <taxon>Bacilli</taxon>
        <taxon>Bacillales</taxon>
        <taxon>Bacillaceae</taxon>
        <taxon>Metabacillus</taxon>
    </lineage>
</organism>
<dbReference type="InterPro" id="IPR025736">
    <property type="entry name" value="PucR_C-HTH_dom"/>
</dbReference>
<keyword evidence="4" id="KW-1185">Reference proteome</keyword>
<dbReference type="InterPro" id="IPR029787">
    <property type="entry name" value="Nucleotide_cyclase"/>
</dbReference>
<sequence>MIKPELAESIISEMNHLIQEELIVADTSGTIIASTDKSRVGTFHEGALICIREKNTRVITEEDQKTLKGVKAGINLPVFFQNQIAGVIGITGDPGRVSPYGEILRRMTELLMNERYYSEQVEWRARALEAFVFDWVQKSDWTEEFISQGELLGVDLKLERQVLIGHCSSEKEGMISHQTLLDLMQSFTNETADVFVRWGNDRIVILMAGHKKKERTHHFAGQIRDYLKNRYGLDLSIGIGQPASPQHVPLSFQQAERALNTAKKTKGIVFDDDLRLEMLLKEIKKETKMEFVSRTIRSMEHERELVDTLQTFILQNQSFKAAADVLHIHINTLHYRMKRIEELTGLNPRHTHDMTILYLALLFLDEQPKKE</sequence>
<evidence type="ECO:0000313" key="3">
    <source>
        <dbReference type="EMBL" id="KEZ53713.1"/>
    </source>
</evidence>
<dbReference type="AlphaFoldDB" id="A0A084H2A1"/>
<evidence type="ECO:0000259" key="2">
    <source>
        <dbReference type="PROSITE" id="PS50887"/>
    </source>
</evidence>
<accession>A0A084H2A1</accession>
<reference evidence="3 4" key="1">
    <citation type="journal article" date="2005" name="Int. J. Syst. Evol. Microbiol.">
        <title>Bacillus cibi sp. nov., isolated from jeotgal, a traditional Korean fermented seafood.</title>
        <authorList>
            <person name="Yoon J.H."/>
            <person name="Lee C.H."/>
            <person name="Oh T.K."/>
        </authorList>
    </citation>
    <scope>NUCLEOTIDE SEQUENCE [LARGE SCALE GENOMIC DNA]</scope>
    <source>
        <strain evidence="3 4">DSM 16189</strain>
    </source>
</reference>
<feature type="domain" description="GGDEF" evidence="2">
    <location>
        <begin position="147"/>
        <end position="272"/>
    </location>
</feature>
<dbReference type="Pfam" id="PF17853">
    <property type="entry name" value="GGDEF_2"/>
    <property type="match status" value="1"/>
</dbReference>
<gene>
    <name evidence="3" type="ORF">GS18_0201715</name>
</gene>
<dbReference type="Pfam" id="PF13556">
    <property type="entry name" value="HTH_30"/>
    <property type="match status" value="1"/>
</dbReference>
<dbReference type="InterPro" id="IPR000160">
    <property type="entry name" value="GGDEF_dom"/>
</dbReference>
<dbReference type="PANTHER" id="PTHR33744">
    <property type="entry name" value="CARBOHYDRATE DIACID REGULATOR"/>
    <property type="match status" value="1"/>
</dbReference>
<dbReference type="InterPro" id="IPR051448">
    <property type="entry name" value="CdaR-like_regulators"/>
</dbReference>
<dbReference type="InterPro" id="IPR041522">
    <property type="entry name" value="CdaR_GGDEF"/>
</dbReference>
<dbReference type="PANTHER" id="PTHR33744:SF16">
    <property type="entry name" value="CARBOHYDRATE DIACID REGULATOR"/>
    <property type="match status" value="1"/>
</dbReference>
<dbReference type="OrthoDB" id="9792148at2"/>
<dbReference type="PROSITE" id="PS50887">
    <property type="entry name" value="GGDEF"/>
    <property type="match status" value="1"/>
</dbReference>
<comment type="caution">
    <text evidence="3">The sequence shown here is derived from an EMBL/GenBank/DDBJ whole genome shotgun (WGS) entry which is preliminary data.</text>
</comment>
<dbReference type="EMBL" id="JNVC02000001">
    <property type="protein sequence ID" value="KEZ53713.1"/>
    <property type="molecule type" value="Genomic_DNA"/>
</dbReference>
<dbReference type="SUPFAM" id="SSF55073">
    <property type="entry name" value="Nucleotide cyclase"/>
    <property type="match status" value="1"/>
</dbReference>
<dbReference type="Proteomes" id="UP000028549">
    <property type="component" value="Unassembled WGS sequence"/>
</dbReference>
<dbReference type="InterPro" id="IPR008599">
    <property type="entry name" value="Diacid_rec"/>
</dbReference>
<dbReference type="Gene3D" id="1.10.10.2840">
    <property type="entry name" value="PucR C-terminal helix-turn-helix domain"/>
    <property type="match status" value="1"/>
</dbReference>
<comment type="similarity">
    <text evidence="1">Belongs to the CdaR family.</text>
</comment>
<protein>
    <submittedName>
        <fullName evidence="3">Carbohydrate diacid regulator</fullName>
    </submittedName>
</protein>
<dbReference type="RefSeq" id="WP_029565321.1">
    <property type="nucleotide sequence ID" value="NZ_JNVC02000001.1"/>
</dbReference>
<name>A0A084H2A1_METID</name>
<evidence type="ECO:0000313" key="4">
    <source>
        <dbReference type="Proteomes" id="UP000028549"/>
    </source>
</evidence>
<dbReference type="Pfam" id="PF05651">
    <property type="entry name" value="Diacid_rec"/>
    <property type="match status" value="1"/>
</dbReference>
<dbReference type="STRING" id="246786.GS18_0201715"/>
<evidence type="ECO:0000256" key="1">
    <source>
        <dbReference type="ARBA" id="ARBA00006754"/>
    </source>
</evidence>
<dbReference type="InterPro" id="IPR042070">
    <property type="entry name" value="PucR_C-HTH_sf"/>
</dbReference>
<proteinExistence type="inferred from homology"/>